<reference evidence="1 2" key="1">
    <citation type="submission" date="2018-06" db="EMBL/GenBank/DDBJ databases">
        <authorList>
            <consortium name="Pathogen Informatics"/>
            <person name="Doyle S."/>
        </authorList>
    </citation>
    <scope>NUCLEOTIDE SEQUENCE [LARGE SCALE GENOMIC DNA]</scope>
    <source>
        <strain evidence="1 2">NCTC5664</strain>
    </source>
</reference>
<sequence>MIKQINVSNMQKFESQLMKAQSEGYTHVVPYANEIMIYQSMLNALQLYPKSIVVDYTVDGQYKNDCHYFGQSSINIADWAQNNNYYPNLIYAIQQTLDLIHYYSVETIFDLALLTLLKGDLSIDGHVVFDLKPFSNKCFNMGNY</sequence>
<proteinExistence type="predicted"/>
<gene>
    <name evidence="1" type="ORF">NCTC5664_01496</name>
</gene>
<evidence type="ECO:0000313" key="2">
    <source>
        <dbReference type="Proteomes" id="UP000254502"/>
    </source>
</evidence>
<dbReference type="AlphaFoldDB" id="A0A380DS66"/>
<evidence type="ECO:0000313" key="1">
    <source>
        <dbReference type="EMBL" id="SUK45917.1"/>
    </source>
</evidence>
<dbReference type="EMBL" id="UHAQ01000002">
    <property type="protein sequence ID" value="SUK45917.1"/>
    <property type="molecule type" value="Genomic_DNA"/>
</dbReference>
<organism evidence="1 2">
    <name type="scientific">Staphylococcus aureus</name>
    <dbReference type="NCBI Taxonomy" id="1280"/>
    <lineage>
        <taxon>Bacteria</taxon>
        <taxon>Bacillati</taxon>
        <taxon>Bacillota</taxon>
        <taxon>Bacilli</taxon>
        <taxon>Bacillales</taxon>
        <taxon>Staphylococcaceae</taxon>
        <taxon>Staphylococcus</taxon>
    </lineage>
</organism>
<name>A0A380DS66_STAAU</name>
<keyword evidence="1" id="KW-0808">Transferase</keyword>
<protein>
    <submittedName>
        <fullName evidence="1">Poly(Glycerophosphate) glycerophosphotransferase family protein</fullName>
    </submittedName>
</protein>
<dbReference type="Proteomes" id="UP000254502">
    <property type="component" value="Unassembled WGS sequence"/>
</dbReference>
<accession>A0A380DS66</accession>
<dbReference type="GO" id="GO:0016740">
    <property type="term" value="F:transferase activity"/>
    <property type="evidence" value="ECO:0007669"/>
    <property type="project" value="UniProtKB-KW"/>
</dbReference>